<dbReference type="InterPro" id="IPR023395">
    <property type="entry name" value="MCP_dom_sf"/>
</dbReference>
<feature type="transmembrane region" description="Helical" evidence="11">
    <location>
        <begin position="6"/>
        <end position="26"/>
    </location>
</feature>
<protein>
    <submittedName>
        <fullName evidence="12">Mitochondrial substrate/solute carrier domain-containing protein</fullName>
    </submittedName>
</protein>
<keyword evidence="5" id="KW-0677">Repeat</keyword>
<evidence type="ECO:0000313" key="12">
    <source>
        <dbReference type="EMBL" id="EPZ32108.1"/>
    </source>
</evidence>
<feature type="repeat" description="Solcar" evidence="9">
    <location>
        <begin position="196"/>
        <end position="280"/>
    </location>
</feature>
<dbReference type="AlphaFoldDB" id="A0A075APU3"/>
<keyword evidence="13" id="KW-1185">Reference proteome</keyword>
<dbReference type="SUPFAM" id="SSF103506">
    <property type="entry name" value="Mitochondrial carrier"/>
    <property type="match status" value="1"/>
</dbReference>
<dbReference type="GO" id="GO:0015217">
    <property type="term" value="F:ADP transmembrane transporter activity"/>
    <property type="evidence" value="ECO:0007669"/>
    <property type="project" value="TreeGrafter"/>
</dbReference>
<organism evidence="12 13">
    <name type="scientific">Rozella allomycis (strain CSF55)</name>
    <dbReference type="NCBI Taxonomy" id="988480"/>
    <lineage>
        <taxon>Eukaryota</taxon>
        <taxon>Fungi</taxon>
        <taxon>Fungi incertae sedis</taxon>
        <taxon>Cryptomycota</taxon>
        <taxon>Cryptomycota incertae sedis</taxon>
        <taxon>Rozella</taxon>
    </lineage>
</organism>
<dbReference type="InterPro" id="IPR018108">
    <property type="entry name" value="MCP_transmembrane"/>
</dbReference>
<dbReference type="Pfam" id="PF00153">
    <property type="entry name" value="Mito_carr"/>
    <property type="match status" value="3"/>
</dbReference>
<sequence length="297" mass="33321">MNDNIVHAIAGAGGGMISMALTYPLVTVATRLQVQKNDTETEAYQSTLDAFSKIIEKEGVKGLFSGLESGLFGIAVTNSVYYYWYETVRTYFMKKNANLSTFHLLLSGSIAGAVTTILTNPIWVVNTRLTAKKKSLDENEKVLKELSSWNVAWDILKDDGLLAFFQGILPALVLVINPTMQYFVFEKLKARQQDKKKNLTDFDFFLLGAISKLVATVKSRMQLKQSKDNNKRYAGIIDAFQKIFKEEGFYGLYKGLQSKASQSVLTAAILFLAKEKLFIFTMRLLTLLGVRTLSNKR</sequence>
<dbReference type="HOGENOM" id="CLU_015166_6_3_1"/>
<evidence type="ECO:0000256" key="7">
    <source>
        <dbReference type="ARBA" id="ARBA00023136"/>
    </source>
</evidence>
<keyword evidence="3 10" id="KW-0813">Transport</keyword>
<feature type="repeat" description="Solcar" evidence="9">
    <location>
        <begin position="99"/>
        <end position="191"/>
    </location>
</feature>
<evidence type="ECO:0000256" key="8">
    <source>
        <dbReference type="ARBA" id="ARBA00023140"/>
    </source>
</evidence>
<evidence type="ECO:0000256" key="9">
    <source>
        <dbReference type="PROSITE-ProRule" id="PRU00282"/>
    </source>
</evidence>
<evidence type="ECO:0000256" key="10">
    <source>
        <dbReference type="RuleBase" id="RU000488"/>
    </source>
</evidence>
<gene>
    <name evidence="12" type="ORF">O9G_002602</name>
</gene>
<dbReference type="OMA" id="QFMMYEL"/>
<dbReference type="GO" id="GO:0015230">
    <property type="term" value="F:FAD transmembrane transporter activity"/>
    <property type="evidence" value="ECO:0007669"/>
    <property type="project" value="TreeGrafter"/>
</dbReference>
<dbReference type="STRING" id="988480.A0A075APU3"/>
<name>A0A075APU3_ROZAC</name>
<dbReference type="GO" id="GO:0044610">
    <property type="term" value="F:FMN transmembrane transporter activity"/>
    <property type="evidence" value="ECO:0007669"/>
    <property type="project" value="TreeGrafter"/>
</dbReference>
<dbReference type="Proteomes" id="UP000030755">
    <property type="component" value="Unassembled WGS sequence"/>
</dbReference>
<keyword evidence="4 9" id="KW-0812">Transmembrane</keyword>
<proteinExistence type="inferred from homology"/>
<keyword evidence="6 11" id="KW-1133">Transmembrane helix</keyword>
<dbReference type="EMBL" id="KE561184">
    <property type="protein sequence ID" value="EPZ32108.1"/>
    <property type="molecule type" value="Genomic_DNA"/>
</dbReference>
<feature type="transmembrane region" description="Helical" evidence="11">
    <location>
        <begin position="104"/>
        <end position="125"/>
    </location>
</feature>
<dbReference type="GO" id="GO:0005778">
    <property type="term" value="C:peroxisomal membrane"/>
    <property type="evidence" value="ECO:0007669"/>
    <property type="project" value="UniProtKB-SubCell"/>
</dbReference>
<feature type="repeat" description="Solcar" evidence="9">
    <location>
        <begin position="2"/>
        <end position="91"/>
    </location>
</feature>
<dbReference type="GO" id="GO:0005347">
    <property type="term" value="F:ATP transmembrane transporter activity"/>
    <property type="evidence" value="ECO:0007669"/>
    <property type="project" value="TreeGrafter"/>
</dbReference>
<feature type="transmembrane region" description="Helical" evidence="11">
    <location>
        <begin position="63"/>
        <end position="84"/>
    </location>
</feature>
<comment type="subcellular location">
    <subcellularLocation>
        <location evidence="1">Peroxisome membrane</location>
        <topology evidence="1">Multi-pass membrane protein</topology>
    </subcellularLocation>
</comment>
<dbReference type="InterPro" id="IPR052217">
    <property type="entry name" value="Mito/Peroxisomal_Carrier"/>
</dbReference>
<comment type="similarity">
    <text evidence="2 10">Belongs to the mitochondrial carrier (TC 2.A.29) family.</text>
</comment>
<evidence type="ECO:0000256" key="3">
    <source>
        <dbReference type="ARBA" id="ARBA00022448"/>
    </source>
</evidence>
<dbReference type="GO" id="GO:0015228">
    <property type="term" value="F:coenzyme A transmembrane transporter activity"/>
    <property type="evidence" value="ECO:0007669"/>
    <property type="project" value="TreeGrafter"/>
</dbReference>
<feature type="transmembrane region" description="Helical" evidence="11">
    <location>
        <begin position="161"/>
        <end position="184"/>
    </location>
</feature>
<dbReference type="OrthoDB" id="2019556at2759"/>
<evidence type="ECO:0000256" key="2">
    <source>
        <dbReference type="ARBA" id="ARBA00006375"/>
    </source>
</evidence>
<keyword evidence="7 9" id="KW-0472">Membrane</keyword>
<evidence type="ECO:0000256" key="1">
    <source>
        <dbReference type="ARBA" id="ARBA00004585"/>
    </source>
</evidence>
<dbReference type="PANTHER" id="PTHR45939">
    <property type="entry name" value="PEROXISOMAL MEMBRANE PROTEIN PMP34-RELATED"/>
    <property type="match status" value="1"/>
</dbReference>
<dbReference type="GO" id="GO:0051724">
    <property type="term" value="F:NAD transmembrane transporter activity"/>
    <property type="evidence" value="ECO:0007669"/>
    <property type="project" value="TreeGrafter"/>
</dbReference>
<dbReference type="Gene3D" id="1.50.40.10">
    <property type="entry name" value="Mitochondrial carrier domain"/>
    <property type="match status" value="2"/>
</dbReference>
<evidence type="ECO:0000256" key="5">
    <source>
        <dbReference type="ARBA" id="ARBA00022737"/>
    </source>
</evidence>
<accession>A0A075APU3</accession>
<dbReference type="PROSITE" id="PS50920">
    <property type="entry name" value="SOLCAR"/>
    <property type="match status" value="3"/>
</dbReference>
<evidence type="ECO:0000313" key="13">
    <source>
        <dbReference type="Proteomes" id="UP000030755"/>
    </source>
</evidence>
<dbReference type="GO" id="GO:0080122">
    <property type="term" value="F:AMP transmembrane transporter activity"/>
    <property type="evidence" value="ECO:0007669"/>
    <property type="project" value="TreeGrafter"/>
</dbReference>
<evidence type="ECO:0000256" key="4">
    <source>
        <dbReference type="ARBA" id="ARBA00022692"/>
    </source>
</evidence>
<dbReference type="PANTHER" id="PTHR45939:SF5">
    <property type="entry name" value="PEROXISOMAL MEMBRANE PROTEIN PMP34"/>
    <property type="match status" value="1"/>
</dbReference>
<reference evidence="12 13" key="1">
    <citation type="journal article" date="2013" name="Curr. Biol.">
        <title>Shared signatures of parasitism and phylogenomics unite Cryptomycota and microsporidia.</title>
        <authorList>
            <person name="James T.Y."/>
            <person name="Pelin A."/>
            <person name="Bonen L."/>
            <person name="Ahrendt S."/>
            <person name="Sain D."/>
            <person name="Corradi N."/>
            <person name="Stajich J.E."/>
        </authorList>
    </citation>
    <scope>NUCLEOTIDE SEQUENCE [LARGE SCALE GENOMIC DNA]</scope>
    <source>
        <strain evidence="12 13">CSF55</strain>
    </source>
</reference>
<keyword evidence="8" id="KW-0576">Peroxisome</keyword>
<evidence type="ECO:0000256" key="11">
    <source>
        <dbReference type="SAM" id="Phobius"/>
    </source>
</evidence>
<evidence type="ECO:0000256" key="6">
    <source>
        <dbReference type="ARBA" id="ARBA00022989"/>
    </source>
</evidence>